<feature type="transmembrane region" description="Helical" evidence="7">
    <location>
        <begin position="296"/>
        <end position="317"/>
    </location>
</feature>
<dbReference type="AlphaFoldDB" id="A0A0L0UXU1"/>
<feature type="transmembrane region" description="Helical" evidence="7">
    <location>
        <begin position="377"/>
        <end position="398"/>
    </location>
</feature>
<reference evidence="10" key="1">
    <citation type="submission" date="2014-03" db="EMBL/GenBank/DDBJ databases">
        <title>The Genome Sequence of Puccinia striiformis f. sp. tritici PST-78.</title>
        <authorList>
            <consortium name="The Broad Institute Genome Sequencing Platform"/>
            <person name="Cuomo C."/>
            <person name="Hulbert S."/>
            <person name="Chen X."/>
            <person name="Walker B."/>
            <person name="Young S.K."/>
            <person name="Zeng Q."/>
            <person name="Gargeya S."/>
            <person name="Fitzgerald M."/>
            <person name="Haas B."/>
            <person name="Abouelleil A."/>
            <person name="Alvarado L."/>
            <person name="Arachchi H.M."/>
            <person name="Berlin A.M."/>
            <person name="Chapman S.B."/>
            <person name="Goldberg J."/>
            <person name="Griggs A."/>
            <person name="Gujja S."/>
            <person name="Hansen M."/>
            <person name="Howarth C."/>
            <person name="Imamovic A."/>
            <person name="Larimer J."/>
            <person name="McCowan C."/>
            <person name="Montmayeur A."/>
            <person name="Murphy C."/>
            <person name="Neiman D."/>
            <person name="Pearson M."/>
            <person name="Priest M."/>
            <person name="Roberts A."/>
            <person name="Saif S."/>
            <person name="Shea T."/>
            <person name="Sisk P."/>
            <person name="Sykes S."/>
            <person name="Wortman J."/>
            <person name="Nusbaum C."/>
            <person name="Birren B."/>
        </authorList>
    </citation>
    <scope>NUCLEOTIDE SEQUENCE [LARGE SCALE GENOMIC DNA]</scope>
    <source>
        <strain evidence="10">race PST-78</strain>
    </source>
</reference>
<dbReference type="GO" id="GO:0016020">
    <property type="term" value="C:membrane"/>
    <property type="evidence" value="ECO:0007669"/>
    <property type="project" value="UniProtKB-SubCell"/>
</dbReference>
<dbReference type="STRING" id="1165861.A0A0L0UXU1"/>
<evidence type="ECO:0000256" key="7">
    <source>
        <dbReference type="SAM" id="Phobius"/>
    </source>
</evidence>
<dbReference type="OrthoDB" id="10062876at2759"/>
<feature type="transmembrane region" description="Helical" evidence="7">
    <location>
        <begin position="624"/>
        <end position="642"/>
    </location>
</feature>
<dbReference type="EMBL" id="AJIL01000198">
    <property type="protein sequence ID" value="KNE91549.1"/>
    <property type="molecule type" value="Genomic_DNA"/>
</dbReference>
<evidence type="ECO:0000313" key="10">
    <source>
        <dbReference type="Proteomes" id="UP000054564"/>
    </source>
</evidence>
<protein>
    <recommendedName>
        <fullName evidence="8">Amino acid permease/ SLC12A domain-containing protein</fullName>
    </recommendedName>
</protein>
<accession>A0A0L0UXU1</accession>
<dbReference type="FunFam" id="1.20.1740.10:FF:000006">
    <property type="entry name" value="General amino acid permease"/>
    <property type="match status" value="1"/>
</dbReference>
<evidence type="ECO:0000256" key="4">
    <source>
        <dbReference type="ARBA" id="ARBA00022970"/>
    </source>
</evidence>
<organism evidence="9 10">
    <name type="scientific">Puccinia striiformis f. sp. tritici PST-78</name>
    <dbReference type="NCBI Taxonomy" id="1165861"/>
    <lineage>
        <taxon>Eukaryota</taxon>
        <taxon>Fungi</taxon>
        <taxon>Dikarya</taxon>
        <taxon>Basidiomycota</taxon>
        <taxon>Pucciniomycotina</taxon>
        <taxon>Pucciniomycetes</taxon>
        <taxon>Pucciniales</taxon>
        <taxon>Pucciniaceae</taxon>
        <taxon>Puccinia</taxon>
    </lineage>
</organism>
<dbReference type="InterPro" id="IPR050524">
    <property type="entry name" value="APC_YAT"/>
</dbReference>
<keyword evidence="2" id="KW-0813">Transport</keyword>
<feature type="transmembrane region" description="Helical" evidence="7">
    <location>
        <begin position="526"/>
        <end position="545"/>
    </location>
</feature>
<dbReference type="Pfam" id="PF00324">
    <property type="entry name" value="AA_permease"/>
    <property type="match status" value="1"/>
</dbReference>
<keyword evidence="6 7" id="KW-0472">Membrane</keyword>
<evidence type="ECO:0000256" key="1">
    <source>
        <dbReference type="ARBA" id="ARBA00004141"/>
    </source>
</evidence>
<feature type="domain" description="Amino acid permease/ SLC12A" evidence="8">
    <location>
        <begin position="295"/>
        <end position="756"/>
    </location>
</feature>
<feature type="transmembrane region" description="Helical" evidence="7">
    <location>
        <begin position="323"/>
        <end position="343"/>
    </location>
</feature>
<feature type="transmembrane region" description="Helical" evidence="7">
    <location>
        <begin position="696"/>
        <end position="716"/>
    </location>
</feature>
<keyword evidence="3 7" id="KW-0812">Transmembrane</keyword>
<dbReference type="GO" id="GO:0015171">
    <property type="term" value="F:amino acid transmembrane transporter activity"/>
    <property type="evidence" value="ECO:0007669"/>
    <property type="project" value="TreeGrafter"/>
</dbReference>
<gene>
    <name evidence="9" type="ORF">PSTG_15038</name>
</gene>
<evidence type="ECO:0000256" key="2">
    <source>
        <dbReference type="ARBA" id="ARBA00022448"/>
    </source>
</evidence>
<feature type="transmembrane region" description="Helical" evidence="7">
    <location>
        <begin position="728"/>
        <end position="747"/>
    </location>
</feature>
<evidence type="ECO:0000256" key="3">
    <source>
        <dbReference type="ARBA" id="ARBA00022692"/>
    </source>
</evidence>
<dbReference type="PROSITE" id="PS00218">
    <property type="entry name" value="AMINO_ACID_PERMEASE_1"/>
    <property type="match status" value="1"/>
</dbReference>
<comment type="caution">
    <text evidence="9">The sequence shown here is derived from an EMBL/GenBank/DDBJ whole genome shotgun (WGS) entry which is preliminary data.</text>
</comment>
<proteinExistence type="predicted"/>
<evidence type="ECO:0000256" key="6">
    <source>
        <dbReference type="ARBA" id="ARBA00023136"/>
    </source>
</evidence>
<evidence type="ECO:0000313" key="9">
    <source>
        <dbReference type="EMBL" id="KNE91549.1"/>
    </source>
</evidence>
<dbReference type="Gene3D" id="1.20.1740.10">
    <property type="entry name" value="Amino acid/polyamine transporter I"/>
    <property type="match status" value="1"/>
</dbReference>
<comment type="subcellular location">
    <subcellularLocation>
        <location evidence="1">Membrane</location>
        <topology evidence="1">Multi-pass membrane protein</topology>
    </subcellularLocation>
</comment>
<evidence type="ECO:0000259" key="8">
    <source>
        <dbReference type="Pfam" id="PF00324"/>
    </source>
</evidence>
<sequence>MKLPSWSSPCLAYLENRRSRSTYLHWMTSLESRLDKVGDGMNPNLNSKQCLEKCNQTQSICWFPELTAVLQCHSFTKSSNLDCEVENSQGWPFRPAGPGAPPASAGGRCSRFVHSRTLPKSADPSRCCLGPFERLEVVKKPPLSGALKSPKCSTSASVEPRRADCYHVSTTLFVPTSQAALHAMKLILAALVNVIPISLSLESQDRYAIKGRFGTHREFCQLGPAKLVLQEEFQFTTFASLVSQFSNIITAPQYSSILTTDAEKATSGIETSHVGVESSDRPEGHQLHRQLQNRHVAMISIGGAIGTGLFIGTGTALANGGPLALVVGYSLVGLMAWTLMCSLGEMIAHLPIPGGHLALADRFFSPSLSFTLGWSYWYLWSLVLPTELSASALFVGFWTVKVNMAIWITIFLAIVALINLGGVRFYGEMEFWFSSLKVITIVAVIILGLVLDLGAVTGDRIGFRYWKEPGPFVQYDGVPGASGRFLGFLSVLVSASFSYIGVEMPAIAAAEAKNPRRNLPRAIKRVAGRVLGFYVLGTMVVSMLVPSNEPRLRLNSATGAKSPFVIAINNAGIKGFSSLINASLLSFTLSAASSDLYISSRSLYGLSITGNAPRFLSRTTRNGLPIYCYLIGIMMGTLAYMASSTGQAGKVFGYLSNMTSVTGLISWAGIFITYIRFRGGMKAQNFDRGQLPYRSPVGVIGAWCGFFSCLIIILMNGFKVFLKDKWDIATFITCYLPVAAFVLMFCVHKWWTKAGMVELRYMDFLTGSDTAAEEEEVPPKNWVEKVCRVLM</sequence>
<dbReference type="InterPro" id="IPR004841">
    <property type="entry name" value="AA-permease/SLC12A_dom"/>
</dbReference>
<dbReference type="InterPro" id="IPR004840">
    <property type="entry name" value="Amino_acid_permease_CS"/>
</dbReference>
<keyword evidence="5 7" id="KW-1133">Transmembrane helix</keyword>
<dbReference type="PANTHER" id="PTHR43341:SF20">
    <property type="entry name" value="AAT FAMILY AMINO ACID TRANSPORTER"/>
    <property type="match status" value="1"/>
</dbReference>
<dbReference type="PANTHER" id="PTHR43341">
    <property type="entry name" value="AMINO ACID PERMEASE"/>
    <property type="match status" value="1"/>
</dbReference>
<evidence type="ECO:0000256" key="5">
    <source>
        <dbReference type="ARBA" id="ARBA00022989"/>
    </source>
</evidence>
<name>A0A0L0UXU1_9BASI</name>
<feature type="transmembrane region" description="Helical" evidence="7">
    <location>
        <begin position="404"/>
        <end position="426"/>
    </location>
</feature>
<keyword evidence="10" id="KW-1185">Reference proteome</keyword>
<feature type="transmembrane region" description="Helical" evidence="7">
    <location>
        <begin position="438"/>
        <end position="456"/>
    </location>
</feature>
<dbReference type="Proteomes" id="UP000054564">
    <property type="component" value="Unassembled WGS sequence"/>
</dbReference>
<keyword evidence="4" id="KW-0029">Amino-acid transport</keyword>
<feature type="transmembrane region" description="Helical" evidence="7">
    <location>
        <begin position="654"/>
        <end position="675"/>
    </location>
</feature>